<dbReference type="EMBL" id="JADEWB010000026">
    <property type="protein sequence ID" value="MBE9235838.1"/>
    <property type="molecule type" value="Genomic_DNA"/>
</dbReference>
<protein>
    <submittedName>
        <fullName evidence="1">Uncharacterized protein</fullName>
    </submittedName>
</protein>
<sequence length="72" mass="8275">MRLFLIEIHPGGACKDEIKNLIEREEVASLARQKFMAGEISFQDFLDCLEIAQIDVNDFLEINDENARLMGF</sequence>
<name>A0ABR9VBJ8_9CYAN</name>
<keyword evidence="2" id="KW-1185">Reference proteome</keyword>
<evidence type="ECO:0000313" key="1">
    <source>
        <dbReference type="EMBL" id="MBE9235838.1"/>
    </source>
</evidence>
<comment type="caution">
    <text evidence="1">The sequence shown here is derived from an EMBL/GenBank/DDBJ whole genome shotgun (WGS) entry which is preliminary data.</text>
</comment>
<dbReference type="Proteomes" id="UP000606776">
    <property type="component" value="Unassembled WGS sequence"/>
</dbReference>
<organism evidence="1 2">
    <name type="scientific">Sphaerospermopsis aphanizomenoides LEGE 00250</name>
    <dbReference type="NCBI Taxonomy" id="2777972"/>
    <lineage>
        <taxon>Bacteria</taxon>
        <taxon>Bacillati</taxon>
        <taxon>Cyanobacteriota</taxon>
        <taxon>Cyanophyceae</taxon>
        <taxon>Nostocales</taxon>
        <taxon>Aphanizomenonaceae</taxon>
        <taxon>Sphaerospermopsis</taxon>
        <taxon>Sphaerospermopsis aphanizomenoides</taxon>
    </lineage>
</organism>
<evidence type="ECO:0000313" key="2">
    <source>
        <dbReference type="Proteomes" id="UP000606776"/>
    </source>
</evidence>
<gene>
    <name evidence="1" type="ORF">IQ227_07255</name>
</gene>
<proteinExistence type="predicted"/>
<accession>A0ABR9VBJ8</accession>
<reference evidence="1 2" key="1">
    <citation type="submission" date="2020-10" db="EMBL/GenBank/DDBJ databases">
        <authorList>
            <person name="Castelo-Branco R."/>
            <person name="Eusebio N."/>
            <person name="Adriana R."/>
            <person name="Vieira A."/>
            <person name="Brugerolle De Fraissinette N."/>
            <person name="Rezende De Castro R."/>
            <person name="Schneider M.P."/>
            <person name="Vasconcelos V."/>
            <person name="Leao P.N."/>
        </authorList>
    </citation>
    <scope>NUCLEOTIDE SEQUENCE [LARGE SCALE GENOMIC DNA]</scope>
    <source>
        <strain evidence="1 2">LEGE 00250</strain>
    </source>
</reference>